<organism evidence="3 4">
    <name type="scientific">Cherax quadricarinatus</name>
    <name type="common">Australian red claw crayfish</name>
    <dbReference type="NCBI Taxonomy" id="27406"/>
    <lineage>
        <taxon>Eukaryota</taxon>
        <taxon>Metazoa</taxon>
        <taxon>Ecdysozoa</taxon>
        <taxon>Arthropoda</taxon>
        <taxon>Crustacea</taxon>
        <taxon>Multicrustacea</taxon>
        <taxon>Malacostraca</taxon>
        <taxon>Eumalacostraca</taxon>
        <taxon>Eucarida</taxon>
        <taxon>Decapoda</taxon>
        <taxon>Pleocyemata</taxon>
        <taxon>Astacidea</taxon>
        <taxon>Parastacoidea</taxon>
        <taxon>Parastacidae</taxon>
        <taxon>Cherax</taxon>
    </lineage>
</organism>
<keyword evidence="4" id="KW-1185">Reference proteome</keyword>
<dbReference type="EMBL" id="JARKIK010000023">
    <property type="protein sequence ID" value="KAK8744104.1"/>
    <property type="molecule type" value="Genomic_DNA"/>
</dbReference>
<dbReference type="GO" id="GO:0035493">
    <property type="term" value="P:SNARE complex assembly"/>
    <property type="evidence" value="ECO:0007669"/>
    <property type="project" value="TreeGrafter"/>
</dbReference>
<reference evidence="3 4" key="1">
    <citation type="journal article" date="2024" name="BMC Genomics">
        <title>Genome assembly of redclaw crayfish (Cherax quadricarinatus) provides insights into its immune adaptation and hypoxia tolerance.</title>
        <authorList>
            <person name="Liu Z."/>
            <person name="Zheng J."/>
            <person name="Li H."/>
            <person name="Fang K."/>
            <person name="Wang S."/>
            <person name="He J."/>
            <person name="Zhou D."/>
            <person name="Weng S."/>
            <person name="Chi M."/>
            <person name="Gu Z."/>
            <person name="He J."/>
            <person name="Li F."/>
            <person name="Wang M."/>
        </authorList>
    </citation>
    <scope>NUCLEOTIDE SEQUENCE [LARGE SCALE GENOMIC DNA]</scope>
    <source>
        <strain evidence="3">ZL_2023a</strain>
    </source>
</reference>
<dbReference type="GO" id="GO:0005768">
    <property type="term" value="C:endosome"/>
    <property type="evidence" value="ECO:0007669"/>
    <property type="project" value="TreeGrafter"/>
</dbReference>
<dbReference type="Proteomes" id="UP001445076">
    <property type="component" value="Unassembled WGS sequence"/>
</dbReference>
<sequence>FPLYTRGKEREKLHFNYGVFLLNKNIAQMRWYCGIPTPDLRLTLPNLSFMSKLIQNGTVGNQSAAVMPDVMMPVSASSTRINLEVRTPASLLHQHRSPRLPLNPLARSTSQEHPKGFTDNNYDDSVSQWKITKSGSETNSSDASPVKASLYVREAEPLNGKDSTGKFVFVDKVQNPLVDSSQMEQNLEERLSHSNGFSFSLDNGLNHIGGKHNPYYKIKNLSCCDDMKLMNNVSKALGFVRGSDPSLLANSDLAAAGEEEILPVFKEQTTELLRSWHEDEPSHYTGVFEVGSSERLEEVGIECDESFMCLADERRKIEMEQTEENKEIALTVAVSDNLDAKISGENIKTDKSTPGKELEGNLDNLKCEKDAVLSLSEFGVTEDMFLSDVALRTAALASQNCSFKMSFSRQSTEDEYH</sequence>
<evidence type="ECO:0000313" key="3">
    <source>
        <dbReference type="EMBL" id="KAK8744104.1"/>
    </source>
</evidence>
<feature type="non-terminal residue" evidence="3">
    <location>
        <position position="1"/>
    </location>
</feature>
<keyword evidence="1" id="KW-0175">Coiled coil</keyword>
<name>A0AAW0Y1Q8_CHEQU</name>
<dbReference type="GO" id="GO:0000149">
    <property type="term" value="F:SNARE binding"/>
    <property type="evidence" value="ECO:0007669"/>
    <property type="project" value="TreeGrafter"/>
</dbReference>
<protein>
    <submittedName>
        <fullName evidence="3">Uncharacterized protein</fullName>
    </submittedName>
</protein>
<evidence type="ECO:0000256" key="1">
    <source>
        <dbReference type="ARBA" id="ARBA00023054"/>
    </source>
</evidence>
<dbReference type="PANTHER" id="PTHR15157">
    <property type="entry name" value="UV RADIATION RESISTANCE-ASSOCIATED GENE PROTEIN"/>
    <property type="match status" value="1"/>
</dbReference>
<feature type="region of interest" description="Disordered" evidence="2">
    <location>
        <begin position="99"/>
        <end position="124"/>
    </location>
</feature>
<proteinExistence type="predicted"/>
<comment type="caution">
    <text evidence="3">The sequence shown here is derived from an EMBL/GenBank/DDBJ whole genome shotgun (WGS) entry which is preliminary data.</text>
</comment>
<evidence type="ECO:0000313" key="4">
    <source>
        <dbReference type="Proteomes" id="UP001445076"/>
    </source>
</evidence>
<accession>A0AAW0Y1Q8</accession>
<dbReference type="GO" id="GO:0000323">
    <property type="term" value="C:lytic vacuole"/>
    <property type="evidence" value="ECO:0007669"/>
    <property type="project" value="TreeGrafter"/>
</dbReference>
<evidence type="ECO:0000256" key="2">
    <source>
        <dbReference type="SAM" id="MobiDB-lite"/>
    </source>
</evidence>
<dbReference type="AlphaFoldDB" id="A0AAW0Y1Q8"/>
<dbReference type="PANTHER" id="PTHR15157:SF5">
    <property type="entry name" value="UV RADIATION RESISTANCE-ASSOCIATED GENE PROTEIN"/>
    <property type="match status" value="1"/>
</dbReference>
<gene>
    <name evidence="3" type="ORF">OTU49_000998</name>
</gene>